<dbReference type="InterPro" id="IPR013826">
    <property type="entry name" value="Topo_IA_cen_sub3"/>
</dbReference>
<feature type="active site" description="O-(5'-phospho-DNA)-tyrosine intermediate" evidence="10">
    <location>
        <position position="295"/>
    </location>
</feature>
<feature type="domain" description="Toprim" evidence="11">
    <location>
        <begin position="3"/>
        <end position="124"/>
    </location>
</feature>
<evidence type="ECO:0000256" key="4">
    <source>
        <dbReference type="ARBA" id="ARBA00022771"/>
    </source>
</evidence>
<dbReference type="InterPro" id="IPR006171">
    <property type="entry name" value="TOPRIM_dom"/>
</dbReference>
<name>A0A0G7ZM89_9MOLU</name>
<dbReference type="EC" id="5.6.2.1" evidence="10"/>
<dbReference type="Pfam" id="PF01396">
    <property type="entry name" value="Zn_ribbon_Top1"/>
    <property type="match status" value="2"/>
</dbReference>
<dbReference type="Proteomes" id="UP000242141">
    <property type="component" value="Unassembled WGS sequence"/>
</dbReference>
<proteinExistence type="inferred from homology"/>
<evidence type="ECO:0000256" key="5">
    <source>
        <dbReference type="ARBA" id="ARBA00022833"/>
    </source>
</evidence>
<dbReference type="SUPFAM" id="SSF56712">
    <property type="entry name" value="Prokaryotic type I DNA topoisomerase"/>
    <property type="match status" value="1"/>
</dbReference>
<feature type="site" description="Interaction with DNA" evidence="10">
    <location>
        <position position="151"/>
    </location>
</feature>
<dbReference type="CDD" id="cd00186">
    <property type="entry name" value="TOP1Ac"/>
    <property type="match status" value="1"/>
</dbReference>
<dbReference type="PROSITE" id="PS00396">
    <property type="entry name" value="TOPO_IA_1"/>
    <property type="match status" value="1"/>
</dbReference>
<dbReference type="PANTHER" id="PTHR42785:SF1">
    <property type="entry name" value="DNA TOPOISOMERASE"/>
    <property type="match status" value="1"/>
</dbReference>
<dbReference type="Pfam" id="PF01131">
    <property type="entry name" value="Topoisom_bac"/>
    <property type="match status" value="1"/>
</dbReference>
<evidence type="ECO:0000256" key="6">
    <source>
        <dbReference type="ARBA" id="ARBA00022842"/>
    </source>
</evidence>
<evidence type="ECO:0000259" key="12">
    <source>
        <dbReference type="PROSITE" id="PS52039"/>
    </source>
</evidence>
<keyword evidence="5" id="KW-0862">Zinc</keyword>
<dbReference type="GO" id="GO:0006265">
    <property type="term" value="P:DNA topological change"/>
    <property type="evidence" value="ECO:0007669"/>
    <property type="project" value="UniProtKB-UniRule"/>
</dbReference>
<dbReference type="GO" id="GO:0005694">
    <property type="term" value="C:chromosome"/>
    <property type="evidence" value="ECO:0007669"/>
    <property type="project" value="InterPro"/>
</dbReference>
<dbReference type="InterPro" id="IPR000380">
    <property type="entry name" value="Topo_IA"/>
</dbReference>
<dbReference type="Gene3D" id="2.70.20.10">
    <property type="entry name" value="Topoisomerase I, domain 3"/>
    <property type="match status" value="1"/>
</dbReference>
<comment type="catalytic activity">
    <reaction evidence="1 10">
        <text>ATP-independent breakage of single-stranded DNA, followed by passage and rejoining.</text>
        <dbReference type="EC" id="5.6.2.1"/>
    </reaction>
</comment>
<dbReference type="HAMAP" id="MF_00952">
    <property type="entry name" value="Topoisom_1_prok"/>
    <property type="match status" value="1"/>
</dbReference>
<dbReference type="Gene3D" id="1.10.460.10">
    <property type="entry name" value="Topoisomerase I, domain 2"/>
    <property type="match status" value="1"/>
</dbReference>
<evidence type="ECO:0000256" key="7">
    <source>
        <dbReference type="ARBA" id="ARBA00023029"/>
    </source>
</evidence>
<dbReference type="InterPro" id="IPR013498">
    <property type="entry name" value="Topo_IA_Znf"/>
</dbReference>
<reference evidence="14" key="1">
    <citation type="submission" date="2015-05" db="EMBL/GenBank/DDBJ databases">
        <authorList>
            <person name="Collingro A."/>
        </authorList>
    </citation>
    <scope>NUCLEOTIDE SEQUENCE [LARGE SCALE GENOMIC DNA]</scope>
    <source>
        <strain evidence="14">Ps</strain>
    </source>
</reference>
<dbReference type="SUPFAM" id="SSF57783">
    <property type="entry name" value="Zinc beta-ribbon"/>
    <property type="match status" value="2"/>
</dbReference>
<dbReference type="Pfam" id="PF01751">
    <property type="entry name" value="Toprim"/>
    <property type="match status" value="1"/>
</dbReference>
<evidence type="ECO:0000256" key="8">
    <source>
        <dbReference type="ARBA" id="ARBA00023125"/>
    </source>
</evidence>
<organism evidence="13 14">
    <name type="scientific">Candidatus Hepatoplasma crinochetorum</name>
    <dbReference type="NCBI Taxonomy" id="295596"/>
    <lineage>
        <taxon>Bacteria</taxon>
        <taxon>Bacillati</taxon>
        <taxon>Mycoplasmatota</taxon>
        <taxon>Mollicutes</taxon>
        <taxon>Candidatus Hepatoplasmataceae</taxon>
        <taxon>Candidatus Hepatoplasma</taxon>
    </lineage>
</organism>
<dbReference type="SMART" id="SM00437">
    <property type="entry name" value="TOP1Ac"/>
    <property type="match status" value="1"/>
</dbReference>
<comment type="function">
    <text evidence="10">Releases the supercoiling and torsional tension of DNA, which is introduced during the DNA replication and transcription, by transiently cleaving and rejoining one strand of the DNA duplex. Introduces a single-strand break via transesterification at a target site in duplex DNA. The scissile phosphodiester is attacked by the catalytic tyrosine of the enzyme, resulting in the formation of a DNA-(5'-phosphotyrosyl)-enzyme intermediate and the expulsion of a 3'-OH DNA strand. The free DNA strand then undergoes passage around the unbroken strand, thus removing DNA supercoils. Finally, in the religation step, the DNA 3'-OH attacks the covalent intermediate to expel the active-site tyrosine and restore the DNA phosphodiester backbone.</text>
</comment>
<keyword evidence="7 10" id="KW-0799">Topoisomerase</keyword>
<feature type="site" description="Interaction with DNA" evidence="10">
    <location>
        <position position="297"/>
    </location>
</feature>
<evidence type="ECO:0000256" key="10">
    <source>
        <dbReference type="HAMAP-Rule" id="MF_00952"/>
    </source>
</evidence>
<keyword evidence="6" id="KW-0460">Magnesium</keyword>
<dbReference type="InterPro" id="IPR013825">
    <property type="entry name" value="Topo_IA_cen_sub2"/>
</dbReference>
<dbReference type="InterPro" id="IPR005733">
    <property type="entry name" value="TopoI_bac-type"/>
</dbReference>
<dbReference type="InterPro" id="IPR003601">
    <property type="entry name" value="Topo_IA_2"/>
</dbReference>
<keyword evidence="14" id="KW-1185">Reference proteome</keyword>
<dbReference type="EMBL" id="CWGI01000001">
    <property type="protein sequence ID" value="CRX37295.1"/>
    <property type="molecule type" value="Genomic_DNA"/>
</dbReference>
<dbReference type="PROSITE" id="PS52039">
    <property type="entry name" value="TOPO_IA_2"/>
    <property type="match status" value="1"/>
</dbReference>
<comment type="caution">
    <text evidence="10">Lacks conserved residue(s) required for the propagation of feature annotation.</text>
</comment>
<feature type="domain" description="Topo IA-type catalytic" evidence="12">
    <location>
        <begin position="140"/>
        <end position="552"/>
    </location>
</feature>
<dbReference type="InterPro" id="IPR013497">
    <property type="entry name" value="Topo_IA_cen"/>
</dbReference>
<dbReference type="SMART" id="SM00436">
    <property type="entry name" value="TOP1Bc"/>
    <property type="match status" value="1"/>
</dbReference>
<dbReference type="PROSITE" id="PS50880">
    <property type="entry name" value="TOPRIM"/>
    <property type="match status" value="1"/>
</dbReference>
<evidence type="ECO:0000313" key="13">
    <source>
        <dbReference type="EMBL" id="CRX37295.1"/>
    </source>
</evidence>
<dbReference type="InterPro" id="IPR013824">
    <property type="entry name" value="Topo_IA_cen_sub1"/>
</dbReference>
<keyword evidence="3" id="KW-0479">Metal-binding</keyword>
<dbReference type="InterPro" id="IPR023406">
    <property type="entry name" value="Topo_IA_AS"/>
</dbReference>
<gene>
    <name evidence="10" type="primary">topA</name>
    <name evidence="13" type="ORF">HEPPS_05260</name>
</gene>
<accession>A0A0G7ZM89</accession>
<dbReference type="Gene3D" id="1.10.290.10">
    <property type="entry name" value="Topoisomerase I, domain 4"/>
    <property type="match status" value="1"/>
</dbReference>
<dbReference type="Gene3D" id="3.30.65.10">
    <property type="entry name" value="Bacterial Topoisomerase I, domain 1"/>
    <property type="match status" value="2"/>
</dbReference>
<dbReference type="InterPro" id="IPR003602">
    <property type="entry name" value="Topo_IA_DNA-bd_dom"/>
</dbReference>
<protein>
    <recommendedName>
        <fullName evidence="10">DNA topoisomerase 1</fullName>
        <ecNumber evidence="10">5.6.2.1</ecNumber>
    </recommendedName>
    <alternativeName>
        <fullName evidence="10">DNA topoisomerase I</fullName>
    </alternativeName>
</protein>
<dbReference type="GO" id="GO:0008270">
    <property type="term" value="F:zinc ion binding"/>
    <property type="evidence" value="ECO:0007669"/>
    <property type="project" value="UniProtKB-KW"/>
</dbReference>
<comment type="subunit">
    <text evidence="10">Monomer.</text>
</comment>
<dbReference type="NCBIfam" id="TIGR01051">
    <property type="entry name" value="topA_bact"/>
    <property type="match status" value="1"/>
</dbReference>
<dbReference type="SMART" id="SM00493">
    <property type="entry name" value="TOPRIM"/>
    <property type="match status" value="1"/>
</dbReference>
<feature type="site" description="Interaction with DNA" evidence="10">
    <location>
        <position position="150"/>
    </location>
</feature>
<keyword evidence="8 10" id="KW-0238">DNA-binding</keyword>
<dbReference type="InterPro" id="IPR028612">
    <property type="entry name" value="Topoisom_1_IA"/>
</dbReference>
<evidence type="ECO:0000256" key="2">
    <source>
        <dbReference type="ARBA" id="ARBA00009446"/>
    </source>
</evidence>
<evidence type="ECO:0000256" key="3">
    <source>
        <dbReference type="ARBA" id="ARBA00022723"/>
    </source>
</evidence>
<dbReference type="GO" id="GO:0003917">
    <property type="term" value="F:DNA topoisomerase type I (single strand cut, ATP-independent) activity"/>
    <property type="evidence" value="ECO:0007669"/>
    <property type="project" value="UniProtKB-UniRule"/>
</dbReference>
<evidence type="ECO:0000256" key="9">
    <source>
        <dbReference type="ARBA" id="ARBA00023235"/>
    </source>
</evidence>
<keyword evidence="4" id="KW-0863">Zinc-finger</keyword>
<keyword evidence="9 10" id="KW-0413">Isomerase</keyword>
<feature type="site" description="Interaction with DNA" evidence="10">
    <location>
        <position position="38"/>
    </location>
</feature>
<dbReference type="GO" id="GO:0003677">
    <property type="term" value="F:DNA binding"/>
    <property type="evidence" value="ECO:0007669"/>
    <property type="project" value="UniProtKB-KW"/>
</dbReference>
<evidence type="ECO:0000256" key="1">
    <source>
        <dbReference type="ARBA" id="ARBA00000213"/>
    </source>
</evidence>
<comment type="similarity">
    <text evidence="2 10">Belongs to the type IA topoisomerase family.</text>
</comment>
<dbReference type="PRINTS" id="PR00417">
    <property type="entry name" value="PRTPISMRASEI"/>
</dbReference>
<dbReference type="InterPro" id="IPR023405">
    <property type="entry name" value="Topo_IA_core_domain"/>
</dbReference>
<dbReference type="AlphaFoldDB" id="A0A0G7ZM89"/>
<evidence type="ECO:0000313" key="14">
    <source>
        <dbReference type="Proteomes" id="UP000242141"/>
    </source>
</evidence>
<sequence>MTKNLIIVESPNKIDKIQAYLNDAFKKNEFKVIASVGHVRDLRKYGTKMGLGIDLDLMEPMYEPIRSKKEIIDNIKKEVIKSEVIYLATDPDREGEAIAWHITQILPNDLLKEKKFYRINFNEITKDAILHALKHRGDLNKNLINSQEARRMLDRIIGFRLSYITNKKLRASSAGRVKSSVLKLIMDRENEIKNFKKDFWWTIEAKFDKNKVLINSDNLFKEINYLKENQAIKVKKELTSEFIFEKDQKSETIILAPQPLEMSSYLMAAYNMYGLSNKQATAASQMLYEKGLITYPRTDSQRISSKKFISDTKKFLIEIFGERYYSGLRRSKKEQKIAAQDAHEALRPTDLRVRSFKLNTPEYTLMERKAYDVIWKITAKSFLKDGINLIVKNLYDNNNHKFVLKETIYKFLGFRIIDKDSYEKESVIPAQTKIIIETKNINVKEHSTQPPARYNQSSIIRKMKEEGIGRPSTYSTTTSGLVKYGYIEKQKGILVPTDIGNETNKLLLSNFSEFINEKYTATMETELDEIADGKLLKGKFLIDFWKEFNPKVQFVDETVQVKLPEYLDEKCPLDGGQLVYKRSKYGKFIGCENYPNCKYVRKIEVRDKFEPILIEQKCPKCKTGDLVIRRSKFGNYFISCTNFPKCKFIMENKEADPIIKKFIPNNKK</sequence>
<feature type="site" description="Interaction with DNA" evidence="10">
    <location>
        <position position="154"/>
    </location>
</feature>
<dbReference type="PANTHER" id="PTHR42785">
    <property type="entry name" value="DNA TOPOISOMERASE, TYPE IA, CORE"/>
    <property type="match status" value="1"/>
</dbReference>
<evidence type="ECO:0000259" key="11">
    <source>
        <dbReference type="PROSITE" id="PS50880"/>
    </source>
</evidence>
<dbReference type="Gene3D" id="3.40.50.140">
    <property type="match status" value="1"/>
</dbReference>